<dbReference type="InterPro" id="IPR013154">
    <property type="entry name" value="ADH-like_N"/>
</dbReference>
<dbReference type="GO" id="GO:0016491">
    <property type="term" value="F:oxidoreductase activity"/>
    <property type="evidence" value="ECO:0007669"/>
    <property type="project" value="UniProtKB-KW"/>
</dbReference>
<dbReference type="InterPro" id="IPR002328">
    <property type="entry name" value="ADH_Zn_CS"/>
</dbReference>
<dbReference type="AlphaFoldDB" id="C4WN66"/>
<dbReference type="EMBL" id="ACQA01000002">
    <property type="protein sequence ID" value="EEQ93821.1"/>
    <property type="molecule type" value="Genomic_DNA"/>
</dbReference>
<gene>
    <name evidence="7" type="ORF">OINT_2001004</name>
</gene>
<evidence type="ECO:0000256" key="4">
    <source>
        <dbReference type="RuleBase" id="RU361277"/>
    </source>
</evidence>
<dbReference type="Pfam" id="PF08240">
    <property type="entry name" value="ADH_N"/>
    <property type="match status" value="1"/>
</dbReference>
<dbReference type="CDD" id="cd08261">
    <property type="entry name" value="Zn_ADH7"/>
    <property type="match status" value="1"/>
</dbReference>
<proteinExistence type="inferred from homology"/>
<evidence type="ECO:0000256" key="2">
    <source>
        <dbReference type="ARBA" id="ARBA00022833"/>
    </source>
</evidence>
<evidence type="ECO:0000313" key="7">
    <source>
        <dbReference type="EMBL" id="EEQ93821.1"/>
    </source>
</evidence>
<dbReference type="SUPFAM" id="SSF51735">
    <property type="entry name" value="NAD(P)-binding Rossmann-fold domains"/>
    <property type="match status" value="1"/>
</dbReference>
<comment type="similarity">
    <text evidence="4">Belongs to the zinc-containing alcohol dehydrogenase family.</text>
</comment>
<evidence type="ECO:0000259" key="6">
    <source>
        <dbReference type="Pfam" id="PF08240"/>
    </source>
</evidence>
<evidence type="ECO:0000313" key="8">
    <source>
        <dbReference type="Proteomes" id="UP000004386"/>
    </source>
</evidence>
<dbReference type="InterPro" id="IPR013149">
    <property type="entry name" value="ADH-like_C"/>
</dbReference>
<dbReference type="PROSITE" id="PS00059">
    <property type="entry name" value="ADH_ZINC"/>
    <property type="match status" value="1"/>
</dbReference>
<evidence type="ECO:0000256" key="1">
    <source>
        <dbReference type="ARBA" id="ARBA00022723"/>
    </source>
</evidence>
<dbReference type="PANTHER" id="PTHR43401:SF2">
    <property type="entry name" value="L-THREONINE 3-DEHYDROGENASE"/>
    <property type="match status" value="1"/>
</dbReference>
<dbReference type="Gene3D" id="3.90.180.10">
    <property type="entry name" value="Medium-chain alcohol dehydrogenases, catalytic domain"/>
    <property type="match status" value="1"/>
</dbReference>
<dbReference type="Gene3D" id="3.40.50.720">
    <property type="entry name" value="NAD(P)-binding Rossmann-like Domain"/>
    <property type="match status" value="1"/>
</dbReference>
<dbReference type="HOGENOM" id="CLU_026673_11_0_5"/>
<dbReference type="Pfam" id="PF00107">
    <property type="entry name" value="ADH_zinc_N"/>
    <property type="match status" value="1"/>
</dbReference>
<dbReference type="GO" id="GO:0008270">
    <property type="term" value="F:zinc ion binding"/>
    <property type="evidence" value="ECO:0007669"/>
    <property type="project" value="InterPro"/>
</dbReference>
<keyword evidence="2 4" id="KW-0862">Zinc</keyword>
<protein>
    <submittedName>
        <fullName evidence="7">Alcohol dehydrogenase</fullName>
    </submittedName>
</protein>
<dbReference type="PANTHER" id="PTHR43401">
    <property type="entry name" value="L-THREONINE 3-DEHYDROGENASE"/>
    <property type="match status" value="1"/>
</dbReference>
<comment type="cofactor">
    <cofactor evidence="4">
        <name>Zn(2+)</name>
        <dbReference type="ChEBI" id="CHEBI:29105"/>
    </cofactor>
</comment>
<accession>C4WN66</accession>
<feature type="domain" description="Alcohol dehydrogenase-like N-terminal" evidence="6">
    <location>
        <begin position="34"/>
        <end position="139"/>
    </location>
</feature>
<evidence type="ECO:0000256" key="3">
    <source>
        <dbReference type="ARBA" id="ARBA00023002"/>
    </source>
</evidence>
<organism evidence="7 8">
    <name type="scientific">Brucella intermedia LMG 3301</name>
    <dbReference type="NCBI Taxonomy" id="641118"/>
    <lineage>
        <taxon>Bacteria</taxon>
        <taxon>Pseudomonadati</taxon>
        <taxon>Pseudomonadota</taxon>
        <taxon>Alphaproteobacteria</taxon>
        <taxon>Hyphomicrobiales</taxon>
        <taxon>Brucellaceae</taxon>
        <taxon>Brucella/Ochrobactrum group</taxon>
        <taxon>Brucella</taxon>
    </lineage>
</organism>
<comment type="caution">
    <text evidence="7">The sequence shown here is derived from an EMBL/GenBank/DDBJ whole genome shotgun (WGS) entry which is preliminary data.</text>
</comment>
<reference evidence="7 8" key="1">
    <citation type="submission" date="2009-05" db="EMBL/GenBank/DDBJ databases">
        <authorList>
            <person name="Setubal J.C."/>
            <person name="Boyle S."/>
            <person name="Crasta O.R."/>
            <person name="Gillespie J.J."/>
            <person name="Kenyon R.W."/>
            <person name="Lu J."/>
            <person name="Mane S."/>
            <person name="Nagrani S."/>
            <person name="Shallom J.M."/>
            <person name="Shallom S."/>
            <person name="Shukla M."/>
            <person name="Snyder E.E."/>
            <person name="Sobral B.W."/>
            <person name="Wattam A.R."/>
            <person name="Will R."/>
            <person name="Williams K."/>
            <person name="Yoo H."/>
            <person name="Munk C."/>
            <person name="Tapia R."/>
            <person name="Green L."/>
            <person name="Rogers Y."/>
            <person name="Detter J.C."/>
            <person name="Bruce D."/>
            <person name="Brettin T.S."/>
            <person name="Tsolis R."/>
        </authorList>
    </citation>
    <scope>NUCLEOTIDE SEQUENCE [LARGE SCALE GENOMIC DNA]</scope>
    <source>
        <strain evidence="7 8">LMG 3301</strain>
    </source>
</reference>
<keyword evidence="3" id="KW-0560">Oxidoreductase</keyword>
<dbReference type="InterPro" id="IPR036291">
    <property type="entry name" value="NAD(P)-bd_dom_sf"/>
</dbReference>
<dbReference type="Proteomes" id="UP000004386">
    <property type="component" value="Unassembled WGS sequence"/>
</dbReference>
<sequence>MTTDRNNSMVKALRIESENVTRFAEIDEAPLLAGHVRVRVRHVGLCGSDLNTFKGLNPLVQLPRIPGHEIGGEIIEAGAGVSAAYASGKRVIVLPYTNCGECSSCRKGRLNACRYNKTLGVQQNGGLADQIVLPAEKLILNDTLEPRHLALVEPLSVGFHAVERGRVQAGDTVAVLGCGMIGMGVLLGAVARGAKVIAIDPSAEKRELALQFGATHALPGGEDVVAKIQELTDDDGVDVAFEAVGLPITFTQAVDLAGFAGRVVYVGYSKAPVTYQTQFFNLKELDIMGSRNATLADFEAVIAHLEKLGADADKLISKIFPFDEAEAALPYWDGDRNVLKIIIERD</sequence>
<name>C4WN66_9HYPH</name>
<keyword evidence="1 4" id="KW-0479">Metal-binding</keyword>
<feature type="domain" description="Alcohol dehydrogenase-like C-terminal" evidence="5">
    <location>
        <begin position="181"/>
        <end position="306"/>
    </location>
</feature>
<dbReference type="SUPFAM" id="SSF50129">
    <property type="entry name" value="GroES-like"/>
    <property type="match status" value="1"/>
</dbReference>
<evidence type="ECO:0000259" key="5">
    <source>
        <dbReference type="Pfam" id="PF00107"/>
    </source>
</evidence>
<dbReference type="InterPro" id="IPR050129">
    <property type="entry name" value="Zn_alcohol_dh"/>
</dbReference>
<dbReference type="InterPro" id="IPR011032">
    <property type="entry name" value="GroES-like_sf"/>
</dbReference>